<reference evidence="1" key="1">
    <citation type="submission" date="2019-08" db="EMBL/GenBank/DDBJ databases">
        <authorList>
            <person name="Kucharzyk K."/>
            <person name="Murdoch R.W."/>
            <person name="Higgins S."/>
            <person name="Loffler F."/>
        </authorList>
    </citation>
    <scope>NUCLEOTIDE SEQUENCE</scope>
</reference>
<sequence>MEGVASLFGKQVLREVDENGLFDKITEIRKKFGDRAFLRAMHFFEENKRVEKEVTALKNKNFDAFKKNVIESGQSSYMYNQNVYPAFDVCNQSVSVALCIAEKILKDKGAWRVHGGGFAGTMQAFVPNELLDIYLTEMKKVFGENSCYVLSIRPYGGIKVL</sequence>
<dbReference type="EC" id="2.7.1.6" evidence="1"/>
<comment type="caution">
    <text evidence="1">The sequence shown here is derived from an EMBL/GenBank/DDBJ whole genome shotgun (WGS) entry which is preliminary data.</text>
</comment>
<dbReference type="GO" id="GO:0004335">
    <property type="term" value="F:galactokinase activity"/>
    <property type="evidence" value="ECO:0007669"/>
    <property type="project" value="UniProtKB-EC"/>
</dbReference>
<accession>A0A645FEM2</accession>
<dbReference type="Gene3D" id="3.30.70.890">
    <property type="entry name" value="GHMP kinase, C-terminal domain"/>
    <property type="match status" value="1"/>
</dbReference>
<protein>
    <submittedName>
        <fullName evidence="1">Galactokinase</fullName>
        <ecNumber evidence="1">2.7.1.6</ecNumber>
    </submittedName>
</protein>
<proteinExistence type="predicted"/>
<evidence type="ECO:0000313" key="1">
    <source>
        <dbReference type="EMBL" id="MPN12420.1"/>
    </source>
</evidence>
<keyword evidence="1" id="KW-0418">Kinase</keyword>
<dbReference type="SUPFAM" id="SSF55060">
    <property type="entry name" value="GHMP Kinase, C-terminal domain"/>
    <property type="match status" value="1"/>
</dbReference>
<keyword evidence="1" id="KW-0808">Transferase</keyword>
<dbReference type="EMBL" id="VSSQ01058764">
    <property type="protein sequence ID" value="MPN12420.1"/>
    <property type="molecule type" value="Genomic_DNA"/>
</dbReference>
<dbReference type="InterPro" id="IPR036554">
    <property type="entry name" value="GHMP_kinase_C_sf"/>
</dbReference>
<organism evidence="1">
    <name type="scientific">bioreactor metagenome</name>
    <dbReference type="NCBI Taxonomy" id="1076179"/>
    <lineage>
        <taxon>unclassified sequences</taxon>
        <taxon>metagenomes</taxon>
        <taxon>ecological metagenomes</taxon>
    </lineage>
</organism>
<dbReference type="AlphaFoldDB" id="A0A645FEM2"/>
<gene>
    <name evidence="1" type="primary">galK_24</name>
    <name evidence="1" type="ORF">SDC9_159738</name>
</gene>
<name>A0A645FEM2_9ZZZZ</name>